<reference evidence="2 3" key="1">
    <citation type="submission" date="2019-12" db="EMBL/GenBank/DDBJ databases">
        <title>Defluviitalea raffinosedens, isolated from a biogas fermenter, genome sequencing and characterization.</title>
        <authorList>
            <person name="Rettenmaier R."/>
            <person name="Schneider M."/>
            <person name="Neuhaus K."/>
            <person name="Liebl W."/>
            <person name="Zverlov V."/>
        </authorList>
    </citation>
    <scope>NUCLEOTIDE SEQUENCE [LARGE SCALE GENOMIC DNA]</scope>
    <source>
        <strain evidence="2 3">249c-K6</strain>
    </source>
</reference>
<comment type="caution">
    <text evidence="2">The sequence shown here is derived from an EMBL/GenBank/DDBJ whole genome shotgun (WGS) entry which is preliminary data.</text>
</comment>
<dbReference type="SUPFAM" id="SSF47413">
    <property type="entry name" value="lambda repressor-like DNA-binding domains"/>
    <property type="match status" value="1"/>
</dbReference>
<evidence type="ECO:0000259" key="1">
    <source>
        <dbReference type="PROSITE" id="PS50943"/>
    </source>
</evidence>
<dbReference type="CDD" id="cd00093">
    <property type="entry name" value="HTH_XRE"/>
    <property type="match status" value="1"/>
</dbReference>
<dbReference type="Gene3D" id="1.10.260.40">
    <property type="entry name" value="lambda repressor-like DNA-binding domains"/>
    <property type="match status" value="1"/>
</dbReference>
<protein>
    <submittedName>
        <fullName evidence="2">Helix-turn-helix domain-containing protein</fullName>
    </submittedName>
</protein>
<dbReference type="InterPro" id="IPR010982">
    <property type="entry name" value="Lambda_DNA-bd_dom_sf"/>
</dbReference>
<dbReference type="InterPro" id="IPR001387">
    <property type="entry name" value="Cro/C1-type_HTH"/>
</dbReference>
<proteinExistence type="predicted"/>
<accession>A0A7C8LPM0</accession>
<dbReference type="EMBL" id="WSLF01000007">
    <property type="protein sequence ID" value="KAE9633696.1"/>
    <property type="molecule type" value="Genomic_DNA"/>
</dbReference>
<evidence type="ECO:0000313" key="2">
    <source>
        <dbReference type="EMBL" id="KAE9633696.1"/>
    </source>
</evidence>
<feature type="domain" description="HTH cro/C1-type" evidence="1">
    <location>
        <begin position="37"/>
        <end position="61"/>
    </location>
</feature>
<dbReference type="GO" id="GO:0003677">
    <property type="term" value="F:DNA binding"/>
    <property type="evidence" value="ECO:0007669"/>
    <property type="project" value="InterPro"/>
</dbReference>
<keyword evidence="3" id="KW-1185">Reference proteome</keyword>
<dbReference type="Proteomes" id="UP000483018">
    <property type="component" value="Unassembled WGS sequence"/>
</dbReference>
<dbReference type="AlphaFoldDB" id="A0A7C8LPM0"/>
<name>A0A7C8LPM0_9FIRM</name>
<dbReference type="RefSeq" id="WP_158740454.1">
    <property type="nucleotide sequence ID" value="NZ_WSLF01000007.1"/>
</dbReference>
<dbReference type="OrthoDB" id="9804186at2"/>
<gene>
    <name evidence="2" type="ORF">GND95_08555</name>
</gene>
<organism evidence="2 3">
    <name type="scientific">Defluviitalea raffinosedens</name>
    <dbReference type="NCBI Taxonomy" id="1450156"/>
    <lineage>
        <taxon>Bacteria</taxon>
        <taxon>Bacillati</taxon>
        <taxon>Bacillota</taxon>
        <taxon>Clostridia</taxon>
        <taxon>Lachnospirales</taxon>
        <taxon>Defluviitaleaceae</taxon>
        <taxon>Defluviitalea</taxon>
    </lineage>
</organism>
<dbReference type="Pfam" id="PF13443">
    <property type="entry name" value="HTH_26"/>
    <property type="match status" value="1"/>
</dbReference>
<sequence>MSVSYKKLWKLLIDKDMKKKDLREAAAISTSSMAKLGKNENVTTDVLVKICKALKCDFSDIIEILPDDNDES</sequence>
<evidence type="ECO:0000313" key="3">
    <source>
        <dbReference type="Proteomes" id="UP000483018"/>
    </source>
</evidence>
<dbReference type="PROSITE" id="PS50943">
    <property type="entry name" value="HTH_CROC1"/>
    <property type="match status" value="1"/>
</dbReference>